<dbReference type="Proteomes" id="UP001152795">
    <property type="component" value="Unassembled WGS sequence"/>
</dbReference>
<evidence type="ECO:0000256" key="1">
    <source>
        <dbReference type="SAM" id="MobiDB-lite"/>
    </source>
</evidence>
<gene>
    <name evidence="2" type="ORF">PACLA_8A064184</name>
</gene>
<proteinExistence type="predicted"/>
<dbReference type="AlphaFoldDB" id="A0A7D9DIK8"/>
<reference evidence="2" key="1">
    <citation type="submission" date="2020-04" db="EMBL/GenBank/DDBJ databases">
        <authorList>
            <person name="Alioto T."/>
            <person name="Alioto T."/>
            <person name="Gomez Garrido J."/>
        </authorList>
    </citation>
    <scope>NUCLEOTIDE SEQUENCE</scope>
    <source>
        <strain evidence="2">A484AB</strain>
    </source>
</reference>
<organism evidence="2 3">
    <name type="scientific">Paramuricea clavata</name>
    <name type="common">Red gorgonian</name>
    <name type="synonym">Violescent sea-whip</name>
    <dbReference type="NCBI Taxonomy" id="317549"/>
    <lineage>
        <taxon>Eukaryota</taxon>
        <taxon>Metazoa</taxon>
        <taxon>Cnidaria</taxon>
        <taxon>Anthozoa</taxon>
        <taxon>Octocorallia</taxon>
        <taxon>Malacalcyonacea</taxon>
        <taxon>Plexauridae</taxon>
        <taxon>Paramuricea</taxon>
    </lineage>
</organism>
<evidence type="ECO:0000313" key="3">
    <source>
        <dbReference type="Proteomes" id="UP001152795"/>
    </source>
</evidence>
<name>A0A7D9DIK8_PARCT</name>
<feature type="compositionally biased region" description="Polar residues" evidence="1">
    <location>
        <begin position="194"/>
        <end position="209"/>
    </location>
</feature>
<dbReference type="EMBL" id="CACRXK020001073">
    <property type="protein sequence ID" value="CAB3986794.1"/>
    <property type="molecule type" value="Genomic_DNA"/>
</dbReference>
<comment type="caution">
    <text evidence="2">The sequence shown here is derived from an EMBL/GenBank/DDBJ whole genome shotgun (WGS) entry which is preliminary data.</text>
</comment>
<sequence>MTSHYTTEQREILKQKGVYPYEHMDRFNKLKETSLPPKSKFFSSLTNEDISNTDYRRAQNVWNTFGMKTMRDYHDLYLKTDVLLLTDVMKNFRKSLLFAGKRVYRKERADGEEFVTEMQRVGSTSRYALSANNTHHLPAPAEMLNSRTYQFNLPSLSKPTLFPKDKEQTPKSYILDMPSGSTLKRNRRHIRPSVESSNEGVDDNPSTSITATESSLIPVFQLHHPKLKRHEMFKP</sequence>
<accession>A0A7D9DIK8</accession>
<keyword evidence="3" id="KW-1185">Reference proteome</keyword>
<evidence type="ECO:0000313" key="2">
    <source>
        <dbReference type="EMBL" id="CAB3986794.1"/>
    </source>
</evidence>
<protein>
    <submittedName>
        <fullName evidence="2">Uncharacterized transposon-derived</fullName>
    </submittedName>
</protein>
<feature type="region of interest" description="Disordered" evidence="1">
    <location>
        <begin position="160"/>
        <end position="209"/>
    </location>
</feature>
<dbReference type="OrthoDB" id="414982at2759"/>